<evidence type="ECO:0000259" key="7">
    <source>
        <dbReference type="Pfam" id="PF08281"/>
    </source>
</evidence>
<reference evidence="8 9" key="1">
    <citation type="submission" date="2019-12" db="EMBL/GenBank/DDBJ databases">
        <title>Genomic-based taxomic classification of the family Erythrobacteraceae.</title>
        <authorList>
            <person name="Xu L."/>
        </authorList>
    </citation>
    <scope>NUCLEOTIDE SEQUENCE [LARGE SCALE GENOMIC DNA]</scope>
    <source>
        <strain evidence="8 9">SW-109</strain>
    </source>
</reference>
<organism evidence="8 9">
    <name type="scientific">Pontixanthobacter luteolus</name>
    <dbReference type="NCBI Taxonomy" id="295089"/>
    <lineage>
        <taxon>Bacteria</taxon>
        <taxon>Pseudomonadati</taxon>
        <taxon>Pseudomonadota</taxon>
        <taxon>Alphaproteobacteria</taxon>
        <taxon>Sphingomonadales</taxon>
        <taxon>Erythrobacteraceae</taxon>
        <taxon>Pontixanthobacter</taxon>
    </lineage>
</organism>
<dbReference type="PANTHER" id="PTHR43133">
    <property type="entry name" value="RNA POLYMERASE ECF-TYPE SIGMA FACTO"/>
    <property type="match status" value="1"/>
</dbReference>
<dbReference type="GO" id="GO:0003677">
    <property type="term" value="F:DNA binding"/>
    <property type="evidence" value="ECO:0007669"/>
    <property type="project" value="InterPro"/>
</dbReference>
<evidence type="ECO:0000313" key="9">
    <source>
        <dbReference type="Proteomes" id="UP000471435"/>
    </source>
</evidence>
<evidence type="ECO:0000256" key="4">
    <source>
        <dbReference type="ARBA" id="ARBA00023163"/>
    </source>
</evidence>
<keyword evidence="2" id="KW-0805">Transcription regulation</keyword>
<keyword evidence="4" id="KW-0804">Transcription</keyword>
<evidence type="ECO:0000256" key="5">
    <source>
        <dbReference type="SAM" id="MobiDB-lite"/>
    </source>
</evidence>
<dbReference type="AlphaFoldDB" id="A0A6I4V2E8"/>
<dbReference type="PANTHER" id="PTHR43133:SF46">
    <property type="entry name" value="RNA POLYMERASE SIGMA-70 FACTOR ECF SUBFAMILY"/>
    <property type="match status" value="1"/>
</dbReference>
<dbReference type="InterPro" id="IPR036388">
    <property type="entry name" value="WH-like_DNA-bd_sf"/>
</dbReference>
<evidence type="ECO:0000256" key="1">
    <source>
        <dbReference type="ARBA" id="ARBA00010641"/>
    </source>
</evidence>
<dbReference type="InterPro" id="IPR014284">
    <property type="entry name" value="RNA_pol_sigma-70_dom"/>
</dbReference>
<sequence length="201" mass="22810">MDSGALLRAIGRGDRAAFTRLYREVRPAMMAHAAAILKGDFSTAEDVVDEAFTDIWRLAGKFKDINNAPAWIRRIVRNKAIDYLRKPASRETSQESAFFEHYEDQAPNPEEAAMIDDDSRWLRSALAILNLDQREAVVLCYFEAMPLQEIAQATDCSVNTVKTRLHYARRKLRGWMEAQNQSSAAPEPANNRDIPRLKLVS</sequence>
<name>A0A6I4V2E8_9SPHN</name>
<proteinExistence type="inferred from homology"/>
<dbReference type="Pfam" id="PF08281">
    <property type="entry name" value="Sigma70_r4_2"/>
    <property type="match status" value="1"/>
</dbReference>
<evidence type="ECO:0000313" key="8">
    <source>
        <dbReference type="EMBL" id="MXP48347.1"/>
    </source>
</evidence>
<keyword evidence="9" id="KW-1185">Reference proteome</keyword>
<dbReference type="Gene3D" id="1.10.1740.10">
    <property type="match status" value="1"/>
</dbReference>
<dbReference type="CDD" id="cd06171">
    <property type="entry name" value="Sigma70_r4"/>
    <property type="match status" value="1"/>
</dbReference>
<dbReference type="NCBIfam" id="TIGR02937">
    <property type="entry name" value="sigma70-ECF"/>
    <property type="match status" value="1"/>
</dbReference>
<dbReference type="Pfam" id="PF04542">
    <property type="entry name" value="Sigma70_r2"/>
    <property type="match status" value="1"/>
</dbReference>
<dbReference type="GO" id="GO:0016987">
    <property type="term" value="F:sigma factor activity"/>
    <property type="evidence" value="ECO:0007669"/>
    <property type="project" value="UniProtKB-KW"/>
</dbReference>
<evidence type="ECO:0000256" key="3">
    <source>
        <dbReference type="ARBA" id="ARBA00023082"/>
    </source>
</evidence>
<feature type="domain" description="RNA polymerase sigma factor 70 region 4 type 2" evidence="7">
    <location>
        <begin position="120"/>
        <end position="172"/>
    </location>
</feature>
<protein>
    <submittedName>
        <fullName evidence="8">Sigma-70 family RNA polymerase sigma factor</fullName>
    </submittedName>
</protein>
<dbReference type="GO" id="GO:0006352">
    <property type="term" value="P:DNA-templated transcription initiation"/>
    <property type="evidence" value="ECO:0007669"/>
    <property type="project" value="InterPro"/>
</dbReference>
<dbReference type="SUPFAM" id="SSF88946">
    <property type="entry name" value="Sigma2 domain of RNA polymerase sigma factors"/>
    <property type="match status" value="1"/>
</dbReference>
<feature type="domain" description="RNA polymerase sigma-70 region 2" evidence="6">
    <location>
        <begin position="21"/>
        <end position="86"/>
    </location>
</feature>
<dbReference type="InterPro" id="IPR013325">
    <property type="entry name" value="RNA_pol_sigma_r2"/>
</dbReference>
<dbReference type="InterPro" id="IPR013249">
    <property type="entry name" value="RNA_pol_sigma70_r4_t2"/>
</dbReference>
<dbReference type="InterPro" id="IPR039425">
    <property type="entry name" value="RNA_pol_sigma-70-like"/>
</dbReference>
<dbReference type="EMBL" id="WTYP01000002">
    <property type="protein sequence ID" value="MXP48347.1"/>
    <property type="molecule type" value="Genomic_DNA"/>
</dbReference>
<evidence type="ECO:0000259" key="6">
    <source>
        <dbReference type="Pfam" id="PF04542"/>
    </source>
</evidence>
<dbReference type="Proteomes" id="UP000471435">
    <property type="component" value="Unassembled WGS sequence"/>
</dbReference>
<dbReference type="InterPro" id="IPR013324">
    <property type="entry name" value="RNA_pol_sigma_r3/r4-like"/>
</dbReference>
<dbReference type="Gene3D" id="1.10.10.10">
    <property type="entry name" value="Winged helix-like DNA-binding domain superfamily/Winged helix DNA-binding domain"/>
    <property type="match status" value="1"/>
</dbReference>
<dbReference type="SUPFAM" id="SSF88659">
    <property type="entry name" value="Sigma3 and sigma4 domains of RNA polymerase sigma factors"/>
    <property type="match status" value="1"/>
</dbReference>
<comment type="similarity">
    <text evidence="1">Belongs to the sigma-70 factor family. ECF subfamily.</text>
</comment>
<feature type="region of interest" description="Disordered" evidence="5">
    <location>
        <begin position="177"/>
        <end position="201"/>
    </location>
</feature>
<accession>A0A6I4V2E8</accession>
<keyword evidence="3" id="KW-0731">Sigma factor</keyword>
<dbReference type="InterPro" id="IPR007627">
    <property type="entry name" value="RNA_pol_sigma70_r2"/>
</dbReference>
<gene>
    <name evidence="8" type="ORF">GRI43_13200</name>
</gene>
<evidence type="ECO:0000256" key="2">
    <source>
        <dbReference type="ARBA" id="ARBA00023015"/>
    </source>
</evidence>
<comment type="caution">
    <text evidence="8">The sequence shown here is derived from an EMBL/GenBank/DDBJ whole genome shotgun (WGS) entry which is preliminary data.</text>
</comment>
<dbReference type="RefSeq" id="WP_160731538.1">
    <property type="nucleotide sequence ID" value="NZ_WTYP01000002.1"/>
</dbReference>
<dbReference type="OrthoDB" id="9803470at2"/>